<organism evidence="2 3">
    <name type="scientific">Halomonas cupida</name>
    <dbReference type="NCBI Taxonomy" id="44933"/>
    <lineage>
        <taxon>Bacteria</taxon>
        <taxon>Pseudomonadati</taxon>
        <taxon>Pseudomonadota</taxon>
        <taxon>Gammaproteobacteria</taxon>
        <taxon>Oceanospirillales</taxon>
        <taxon>Halomonadaceae</taxon>
        <taxon>Halomonas</taxon>
    </lineage>
</organism>
<reference evidence="2 3" key="1">
    <citation type="submission" date="2019-07" db="EMBL/GenBank/DDBJ databases">
        <title>Whole genome shotgun sequence of Halomonas cupida NBRC 102219.</title>
        <authorList>
            <person name="Hosoyama A."/>
            <person name="Uohara A."/>
            <person name="Ohji S."/>
            <person name="Ichikawa N."/>
        </authorList>
    </citation>
    <scope>NUCLEOTIDE SEQUENCE [LARGE SCALE GENOMIC DNA]</scope>
    <source>
        <strain evidence="2 3">NBRC 102219</strain>
    </source>
</reference>
<evidence type="ECO:0000313" key="3">
    <source>
        <dbReference type="Proteomes" id="UP000321726"/>
    </source>
</evidence>
<protein>
    <submittedName>
        <fullName evidence="2">Uncharacterized protein</fullName>
    </submittedName>
</protein>
<dbReference type="EMBL" id="BJXU01000176">
    <property type="protein sequence ID" value="GEN25955.1"/>
    <property type="molecule type" value="Genomic_DNA"/>
</dbReference>
<name>A0ABQ0WJK7_9GAMM</name>
<proteinExistence type="predicted"/>
<keyword evidence="3" id="KW-1185">Reference proteome</keyword>
<evidence type="ECO:0000313" key="2">
    <source>
        <dbReference type="EMBL" id="GEN25955.1"/>
    </source>
</evidence>
<sequence length="78" mass="8012">MVSTGALASGSGETARPGGTAGKVAQLAHFEALSPDIALSSLIDIWATEQSETQGCIAACPVKLGSDNNRINNRATRR</sequence>
<evidence type="ECO:0000256" key="1">
    <source>
        <dbReference type="SAM" id="MobiDB-lite"/>
    </source>
</evidence>
<comment type="caution">
    <text evidence="2">The sequence shown here is derived from an EMBL/GenBank/DDBJ whole genome shotgun (WGS) entry which is preliminary data.</text>
</comment>
<accession>A0ABQ0WJK7</accession>
<dbReference type="Proteomes" id="UP000321726">
    <property type="component" value="Unassembled WGS sequence"/>
</dbReference>
<gene>
    <name evidence="2" type="ORF">HCU01_39040</name>
</gene>
<feature type="region of interest" description="Disordered" evidence="1">
    <location>
        <begin position="1"/>
        <end position="21"/>
    </location>
</feature>